<evidence type="ECO:0000313" key="1">
    <source>
        <dbReference type="EMBL" id="CBX94431.1"/>
    </source>
</evidence>
<dbReference type="Proteomes" id="UP000002668">
    <property type="component" value="Genome"/>
</dbReference>
<evidence type="ECO:0000313" key="2">
    <source>
        <dbReference type="Proteomes" id="UP000002668"/>
    </source>
</evidence>
<sequence length="37" mass="3788">MASLSKGDGGRVWLLWLDDAITSRFTALPSPGTGPGG</sequence>
<proteinExistence type="predicted"/>
<accession>E4ZSQ1</accession>
<name>E4ZSQ1_LEPMJ</name>
<dbReference type="VEuPathDB" id="FungiDB:LEMA_uP121950.1"/>
<reference evidence="2" key="1">
    <citation type="journal article" date="2011" name="Nat. Commun.">
        <title>Effector diversification within compartments of the Leptosphaeria maculans genome affected by Repeat-Induced Point mutations.</title>
        <authorList>
            <person name="Rouxel T."/>
            <person name="Grandaubert J."/>
            <person name="Hane J.K."/>
            <person name="Hoede C."/>
            <person name="van de Wouw A.P."/>
            <person name="Couloux A."/>
            <person name="Dominguez V."/>
            <person name="Anthouard V."/>
            <person name="Bally P."/>
            <person name="Bourras S."/>
            <person name="Cozijnsen A.J."/>
            <person name="Ciuffetti L.M."/>
            <person name="Degrave A."/>
            <person name="Dilmaghani A."/>
            <person name="Duret L."/>
            <person name="Fudal I."/>
            <person name="Goodwin S.B."/>
            <person name="Gout L."/>
            <person name="Glaser N."/>
            <person name="Linglin J."/>
            <person name="Kema G.H.J."/>
            <person name="Lapalu N."/>
            <person name="Lawrence C.B."/>
            <person name="May K."/>
            <person name="Meyer M."/>
            <person name="Ollivier B."/>
            <person name="Poulain J."/>
            <person name="Schoch C.L."/>
            <person name="Simon A."/>
            <person name="Spatafora J.W."/>
            <person name="Stachowiak A."/>
            <person name="Turgeon B.G."/>
            <person name="Tyler B.M."/>
            <person name="Vincent D."/>
            <person name="Weissenbach J."/>
            <person name="Amselem J."/>
            <person name="Quesneville H."/>
            <person name="Oliver R.P."/>
            <person name="Wincker P."/>
            <person name="Balesdent M.-H."/>
            <person name="Howlett B.J."/>
        </authorList>
    </citation>
    <scope>NUCLEOTIDE SEQUENCE [LARGE SCALE GENOMIC DNA]</scope>
    <source>
        <strain evidence="2">JN3 / isolate v23.1.3 / race Av1-4-5-6-7-8</strain>
    </source>
</reference>
<keyword evidence="2" id="KW-1185">Reference proteome</keyword>
<organism evidence="2">
    <name type="scientific">Leptosphaeria maculans (strain JN3 / isolate v23.1.3 / race Av1-4-5-6-7-8)</name>
    <name type="common">Blackleg fungus</name>
    <name type="synonym">Phoma lingam</name>
    <dbReference type="NCBI Taxonomy" id="985895"/>
    <lineage>
        <taxon>Eukaryota</taxon>
        <taxon>Fungi</taxon>
        <taxon>Dikarya</taxon>
        <taxon>Ascomycota</taxon>
        <taxon>Pezizomycotina</taxon>
        <taxon>Dothideomycetes</taxon>
        <taxon>Pleosporomycetidae</taxon>
        <taxon>Pleosporales</taxon>
        <taxon>Pleosporineae</taxon>
        <taxon>Leptosphaeriaceae</taxon>
        <taxon>Plenodomus</taxon>
        <taxon>Plenodomus lingam/Leptosphaeria maculans species complex</taxon>
    </lineage>
</organism>
<dbReference type="HOGENOM" id="CLU_3351253_0_0_1"/>
<gene>
    <name evidence="1" type="ORF">LEMA_uP121950.1</name>
</gene>
<dbReference type="AlphaFoldDB" id="E4ZSQ1"/>
<protein>
    <submittedName>
        <fullName evidence="1">Predicted protein</fullName>
    </submittedName>
</protein>
<dbReference type="EMBL" id="FP929122">
    <property type="protein sequence ID" value="CBX94431.1"/>
    <property type="molecule type" value="Genomic_DNA"/>
</dbReference>
<dbReference type="InParanoid" id="E4ZSQ1"/>